<name>A0A9R0DJ76_SPOFR</name>
<evidence type="ECO:0000256" key="2">
    <source>
        <dbReference type="ARBA" id="ARBA00022833"/>
    </source>
</evidence>
<dbReference type="OrthoDB" id="7474636at2759"/>
<dbReference type="InterPro" id="IPR001781">
    <property type="entry name" value="Znf_LIM"/>
</dbReference>
<keyword evidence="1 4" id="KW-0479">Metal-binding</keyword>
<keyword evidence="2 4" id="KW-0862">Zinc</keyword>
<organism evidence="7 8">
    <name type="scientific">Spodoptera frugiperda</name>
    <name type="common">Fall armyworm</name>
    <dbReference type="NCBI Taxonomy" id="7108"/>
    <lineage>
        <taxon>Eukaryota</taxon>
        <taxon>Metazoa</taxon>
        <taxon>Ecdysozoa</taxon>
        <taxon>Arthropoda</taxon>
        <taxon>Hexapoda</taxon>
        <taxon>Insecta</taxon>
        <taxon>Pterygota</taxon>
        <taxon>Neoptera</taxon>
        <taxon>Endopterygota</taxon>
        <taxon>Lepidoptera</taxon>
        <taxon>Glossata</taxon>
        <taxon>Ditrysia</taxon>
        <taxon>Noctuoidea</taxon>
        <taxon>Noctuidae</taxon>
        <taxon>Amphipyrinae</taxon>
        <taxon>Spodoptera</taxon>
    </lineage>
</organism>
<feature type="domain" description="LIM zinc-binding" evidence="6">
    <location>
        <begin position="4"/>
        <end position="64"/>
    </location>
</feature>
<dbReference type="GeneID" id="118280518"/>
<gene>
    <name evidence="8" type="primary">LOC118280518</name>
</gene>
<feature type="compositionally biased region" description="Basic residues" evidence="5">
    <location>
        <begin position="70"/>
        <end position="91"/>
    </location>
</feature>
<dbReference type="Gene3D" id="2.10.110.10">
    <property type="entry name" value="Cysteine Rich Protein"/>
    <property type="match status" value="1"/>
</dbReference>
<proteinExistence type="predicted"/>
<evidence type="ECO:0000256" key="3">
    <source>
        <dbReference type="ARBA" id="ARBA00023038"/>
    </source>
</evidence>
<dbReference type="AlphaFoldDB" id="A0A9R0DJ76"/>
<dbReference type="GO" id="GO:0046872">
    <property type="term" value="F:metal ion binding"/>
    <property type="evidence" value="ECO:0007669"/>
    <property type="project" value="UniProtKB-KW"/>
</dbReference>
<feature type="region of interest" description="Disordered" evidence="5">
    <location>
        <begin position="70"/>
        <end position="98"/>
    </location>
</feature>
<evidence type="ECO:0000313" key="8">
    <source>
        <dbReference type="RefSeq" id="XP_035456492.2"/>
    </source>
</evidence>
<dbReference type="Proteomes" id="UP000829999">
    <property type="component" value="Chromosome 21"/>
</dbReference>
<accession>A0A9R0DJ76</accession>
<evidence type="ECO:0000259" key="6">
    <source>
        <dbReference type="PROSITE" id="PS50023"/>
    </source>
</evidence>
<sequence length="478" mass="54849">MACEVCEHCQSPLCREERMVIREGYSYHKKCHKCYVCSETDLSNAEVFKGVIFCYDCAQRIFQGCSTARKTKTTHGGRGRRTTSKSKRRDRIKAQERRLDGSRDGVIELARLAGSITTLSDDVEEKKSKKTSQAAMTMDPLYGERKVHEENCFCVQPVVPCPMQKCSTEMGTTTDVTQELLRQLNCAVPNCTAKPITPPKRHHRRRKEHYEPAKTQPICSDLRIAELGISTEIANMALRKNSEVPVIIRSNSRLKGRSRSLAVLNQESDVIIRHHTQDDSDWTDPPYSTADDSVATKIMDRRLRSLIKLPLKFFKNNILTRSSRISIPISTDHCKNNNLRRRLKQIMYEEVTEHQNRGLKRLYSTINRRKTPYKLGWIDLVAKVSKIARDEKATNSVCVCSKQYGCKHFRNSHSYRCMRAQVMKLAGPTRSQLACYRKKIKGIMALQFLRNILMSNKDYPAIKYSQACGRSDIEKKSK</sequence>
<evidence type="ECO:0000313" key="7">
    <source>
        <dbReference type="Proteomes" id="UP000829999"/>
    </source>
</evidence>
<dbReference type="SMART" id="SM00132">
    <property type="entry name" value="LIM"/>
    <property type="match status" value="1"/>
</dbReference>
<keyword evidence="3 4" id="KW-0440">LIM domain</keyword>
<evidence type="ECO:0000256" key="5">
    <source>
        <dbReference type="SAM" id="MobiDB-lite"/>
    </source>
</evidence>
<dbReference type="RefSeq" id="XP_035456492.2">
    <property type="nucleotide sequence ID" value="XM_035600599.2"/>
</dbReference>
<protein>
    <submittedName>
        <fullName evidence="8">Uncharacterized protein LOC118280518</fullName>
    </submittedName>
</protein>
<evidence type="ECO:0000256" key="1">
    <source>
        <dbReference type="ARBA" id="ARBA00022723"/>
    </source>
</evidence>
<reference evidence="8" key="1">
    <citation type="submission" date="2025-08" db="UniProtKB">
        <authorList>
            <consortium name="RefSeq"/>
        </authorList>
    </citation>
    <scope>IDENTIFICATION</scope>
    <source>
        <tissue evidence="8">Whole larval tissue</tissue>
    </source>
</reference>
<dbReference type="PROSITE" id="PS50023">
    <property type="entry name" value="LIM_DOMAIN_2"/>
    <property type="match status" value="1"/>
</dbReference>
<evidence type="ECO:0000256" key="4">
    <source>
        <dbReference type="PROSITE-ProRule" id="PRU00125"/>
    </source>
</evidence>
<keyword evidence="7" id="KW-1185">Reference proteome</keyword>